<gene>
    <name evidence="1" type="ORF">LK03_15120</name>
</gene>
<dbReference type="EMBL" id="CP009455">
    <property type="protein sequence ID" value="AIR90534.1"/>
    <property type="molecule type" value="Genomic_DNA"/>
</dbReference>
<dbReference type="eggNOG" id="COG4733">
    <property type="taxonomic scope" value="Bacteria"/>
</dbReference>
<dbReference type="OrthoDB" id="6243207at2"/>
<evidence type="ECO:0000313" key="1">
    <source>
        <dbReference type="EMBL" id="AIR90534.1"/>
    </source>
</evidence>
<proteinExistence type="predicted"/>
<dbReference type="RefSeq" id="WP_038413125.1">
    <property type="nucleotide sequence ID" value="NZ_CP009455.1"/>
</dbReference>
<keyword evidence="2" id="KW-1185">Reference proteome</keyword>
<dbReference type="STRING" id="157783.LK03_15120"/>
<dbReference type="AlphaFoldDB" id="A0A089WTM4"/>
<accession>A0A089WTM4</accession>
<reference evidence="1 2" key="1">
    <citation type="submission" date="2014-09" db="EMBL/GenBank/DDBJ databases">
        <authorList>
            <person name="Chan K.-G."/>
        </authorList>
    </citation>
    <scope>NUCLEOTIDE SEQUENCE [LARGE SCALE GENOMIC DNA]</scope>
    <source>
        <strain evidence="1 2">ND07</strain>
    </source>
</reference>
<dbReference type="NCBIfam" id="NF040662">
    <property type="entry name" value="attach_TipJ_rel"/>
    <property type="match status" value="1"/>
</dbReference>
<sequence length="1020" mass="111384">MTVEFFPNKISDTAPIGVWKTDRRMTIEDWLKSQAPSYERRESPPHSVILNDEIIDHADWHKVSFKPSDLVQIYREPKGTDPFSLNLALFGAAKLALKALMPPMPGLPSNAGSEQGDPINEASAKGNKVKLGETVRQIAGYQRTYPSYLAQPRRRYVSPRDQRVQMLLYLAEGEHQLSNGRVGETFLLSLGSDVVYKIYQPGEDLSADPAHLLWYNAPEVGASSSGAGGLDLTVAVDLTRSAQASAYQFNGNTIGVPANAGQFPEDWTDSIIVRVVAPYTYTVVDGGDGRDIVRGPLEMLNPYVGMSIEVAGANAGYYVIHSWTPYSPGTPANAGTASTLTGSSAPSRYDFSTSPLTFTLSRGASSYSVTLNTQTNDLAGLVTELNNQLGSTPVRADQAGGRLRFIEQAPFSGQAIGSSNADVILGAAPVATTGTATTDAVPEQPAQITLDYEGGAPVTGLTLGQGQASIGPKGLRYRITAASTSLLQLERLTSSGSTDGNWPGFNNMESVNASLTLDPSNLQGGYRGPFALCPEGEKITKIEWSVTYQNGLLGIGREGQFYEIPAYHALEYRDMDIAGDWTVIEKECVGGSLDAQGFSFQQDSPYPMRAEARIRKLFVDRGGRVNDEARDDVTWTDLRGQLQNSPTSYPGLTVITVDIRGGDRLSAQSESRISFESVSILPRFENGQFLPKGPTRDIVPWCLAKLLGRGYTVDQLDLPEWSAFHAKAVARGDTYDETIDSPMTVKDMVNNALACSFGELVTYRGLLRPVRDEKREVFTVEYGPKTQTYSPQNMTRMLKITGPMPSINDFDGVDVEYFSTKTWAWETVKCRWPGDQGLKVEKIKLPGVGDKARAWRFGMRRRGHQKFRTDTYSWETELDGRNSGYLTFAAVADDLPKGCQSAILLDFQATPSGVLLTSSAPLDWGAGGEHRIGIRRPDGTLSGPYTATRQGDYVARVDAIDFTPDVDTPYEPPHLLFGPATRWAYPVLITSSDPANGNVALKAMPYDDRVYTYDDQFPPE</sequence>
<evidence type="ECO:0008006" key="3">
    <source>
        <dbReference type="Google" id="ProtNLM"/>
    </source>
</evidence>
<protein>
    <recommendedName>
        <fullName evidence="3">Tip attachment protein J domain-containing protein</fullName>
    </recommendedName>
</protein>
<organism evidence="1 2">
    <name type="scientific">Pseudomonas cremoricolorata</name>
    <dbReference type="NCBI Taxonomy" id="157783"/>
    <lineage>
        <taxon>Bacteria</taxon>
        <taxon>Pseudomonadati</taxon>
        <taxon>Pseudomonadota</taxon>
        <taxon>Gammaproteobacteria</taxon>
        <taxon>Pseudomonadales</taxon>
        <taxon>Pseudomonadaceae</taxon>
        <taxon>Pseudomonas</taxon>
    </lineage>
</organism>
<evidence type="ECO:0000313" key="2">
    <source>
        <dbReference type="Proteomes" id="UP000029493"/>
    </source>
</evidence>
<dbReference type="KEGG" id="psw:LK03_15120"/>
<name>A0A089WTM4_9PSED</name>
<dbReference type="Proteomes" id="UP000029493">
    <property type="component" value="Chromosome"/>
</dbReference>